<dbReference type="GO" id="GO:0005524">
    <property type="term" value="F:ATP binding"/>
    <property type="evidence" value="ECO:0007669"/>
    <property type="project" value="UniProtKB-KW"/>
</dbReference>
<evidence type="ECO:0000259" key="4">
    <source>
        <dbReference type="Pfam" id="PF02875"/>
    </source>
</evidence>
<comment type="caution">
    <text evidence="6">The sequence shown here is derived from an EMBL/GenBank/DDBJ whole genome shotgun (WGS) entry which is preliminary data.</text>
</comment>
<dbReference type="InterPro" id="IPR051046">
    <property type="entry name" value="MurCDEF_CellWall_CoF430Synth"/>
</dbReference>
<sequence>MSVSFNFLKFILRKAAKRTIQRYKPTVVGITGSAGKTMAKEAIYTVLSHKFKVRKNAENFNNEIGVPLTILGVDPRLSTANIKPNNWPRLLKFWWNLFPAFWRAYGPFDPNYPEILVLEMAAAKPGDIDYLVDIARPKVGVVTTVGDIPVHVEYYPSPSAVAKEKARLVEALVDQNSLAVLNFDDKVVLDMQNKIKAPVLTMGLSSKADIWASGISYFVSDDGENVGGISFKVNKESTFVPFKVSGVVGIHQIYSLLSAVAVGLHFGINIIDASVALEKMELPGGRMRLIEGIKNSKIIDDTYNASPLAVHAALETLKSLADATERFTQERIRRIAVLGDMKELGKYTEQAHRSIGNIACEIADIVITVGDAAKFIADSAMSQKMKDNIYSFSTSREAKDKVKKIIEAGDGNDLVLIKGSHSMKMDEIVDEIKI</sequence>
<dbReference type="Proteomes" id="UP000228496">
    <property type="component" value="Unassembled WGS sequence"/>
</dbReference>
<dbReference type="Pfam" id="PF08245">
    <property type="entry name" value="Mur_ligase_M"/>
    <property type="match status" value="1"/>
</dbReference>
<dbReference type="InterPro" id="IPR036565">
    <property type="entry name" value="Mur-like_cat_sf"/>
</dbReference>
<protein>
    <recommendedName>
        <fullName evidence="8">UDP-N-acetylmuramoyl-tripeptide--D-alanyl-D-alanine ligase</fullName>
    </recommendedName>
</protein>
<dbReference type="SUPFAM" id="SSF53244">
    <property type="entry name" value="MurD-like peptide ligases, peptide-binding domain"/>
    <property type="match status" value="1"/>
</dbReference>
<proteinExistence type="predicted"/>
<gene>
    <name evidence="6" type="ORF">COV29_01950</name>
</gene>
<evidence type="ECO:0000259" key="5">
    <source>
        <dbReference type="Pfam" id="PF08245"/>
    </source>
</evidence>
<evidence type="ECO:0000313" key="6">
    <source>
        <dbReference type="EMBL" id="PJE51016.1"/>
    </source>
</evidence>
<name>A0A2J0Q7G7_9BACT</name>
<dbReference type="AlphaFoldDB" id="A0A2J0Q7G7"/>
<reference evidence="6 7" key="1">
    <citation type="submission" date="2017-09" db="EMBL/GenBank/DDBJ databases">
        <title>Depth-based differentiation of microbial function through sediment-hosted aquifers and enrichment of novel symbionts in the deep terrestrial subsurface.</title>
        <authorList>
            <person name="Probst A.J."/>
            <person name="Ladd B."/>
            <person name="Jarett J.K."/>
            <person name="Geller-Mcgrath D.E."/>
            <person name="Sieber C.M."/>
            <person name="Emerson J.B."/>
            <person name="Anantharaman K."/>
            <person name="Thomas B.C."/>
            <person name="Malmstrom R."/>
            <person name="Stieglmeier M."/>
            <person name="Klingl A."/>
            <person name="Woyke T."/>
            <person name="Ryan C.M."/>
            <person name="Banfield J.F."/>
        </authorList>
    </citation>
    <scope>NUCLEOTIDE SEQUENCE [LARGE SCALE GENOMIC DNA]</scope>
    <source>
        <strain evidence="6">CG10_big_fil_rev_8_21_14_0_10_36_16</strain>
    </source>
</reference>
<accession>A0A2J0Q7G7</accession>
<keyword evidence="1" id="KW-0436">Ligase</keyword>
<dbReference type="InterPro" id="IPR036615">
    <property type="entry name" value="Mur_ligase_C_dom_sf"/>
</dbReference>
<evidence type="ECO:0000256" key="3">
    <source>
        <dbReference type="ARBA" id="ARBA00022840"/>
    </source>
</evidence>
<organism evidence="6 7">
    <name type="scientific">Candidatus Yanofskybacteria bacterium CG10_big_fil_rev_8_21_14_0_10_36_16</name>
    <dbReference type="NCBI Taxonomy" id="1975096"/>
    <lineage>
        <taxon>Bacteria</taxon>
        <taxon>Candidatus Yanofskyibacteriota</taxon>
    </lineage>
</organism>
<dbReference type="PANTHER" id="PTHR43024:SF1">
    <property type="entry name" value="UDP-N-ACETYLMURAMOYL-TRIPEPTIDE--D-ALANYL-D-ALANINE LIGASE"/>
    <property type="match status" value="1"/>
</dbReference>
<dbReference type="Gene3D" id="3.90.190.20">
    <property type="entry name" value="Mur ligase, C-terminal domain"/>
    <property type="match status" value="1"/>
</dbReference>
<feature type="domain" description="Mur ligase central" evidence="5">
    <location>
        <begin position="113"/>
        <end position="262"/>
    </location>
</feature>
<evidence type="ECO:0000313" key="7">
    <source>
        <dbReference type="Proteomes" id="UP000228496"/>
    </source>
</evidence>
<dbReference type="EMBL" id="PCXQ01000004">
    <property type="protein sequence ID" value="PJE51016.1"/>
    <property type="molecule type" value="Genomic_DNA"/>
</dbReference>
<evidence type="ECO:0000256" key="2">
    <source>
        <dbReference type="ARBA" id="ARBA00022741"/>
    </source>
</evidence>
<feature type="domain" description="Mur ligase C-terminal" evidence="4">
    <location>
        <begin position="285"/>
        <end position="420"/>
    </location>
</feature>
<dbReference type="Pfam" id="PF02875">
    <property type="entry name" value="Mur_ligase_C"/>
    <property type="match status" value="1"/>
</dbReference>
<dbReference type="InterPro" id="IPR004101">
    <property type="entry name" value="Mur_ligase_C"/>
</dbReference>
<dbReference type="PANTHER" id="PTHR43024">
    <property type="entry name" value="UDP-N-ACETYLMURAMOYL-TRIPEPTIDE--D-ALANYL-D-ALANINE LIGASE"/>
    <property type="match status" value="1"/>
</dbReference>
<keyword evidence="3" id="KW-0067">ATP-binding</keyword>
<dbReference type="GO" id="GO:0016881">
    <property type="term" value="F:acid-amino acid ligase activity"/>
    <property type="evidence" value="ECO:0007669"/>
    <property type="project" value="InterPro"/>
</dbReference>
<dbReference type="SUPFAM" id="SSF53623">
    <property type="entry name" value="MurD-like peptide ligases, catalytic domain"/>
    <property type="match status" value="1"/>
</dbReference>
<keyword evidence="2" id="KW-0547">Nucleotide-binding</keyword>
<evidence type="ECO:0008006" key="8">
    <source>
        <dbReference type="Google" id="ProtNLM"/>
    </source>
</evidence>
<dbReference type="Gene3D" id="3.40.1190.10">
    <property type="entry name" value="Mur-like, catalytic domain"/>
    <property type="match status" value="1"/>
</dbReference>
<evidence type="ECO:0000256" key="1">
    <source>
        <dbReference type="ARBA" id="ARBA00022598"/>
    </source>
</evidence>
<dbReference type="InterPro" id="IPR013221">
    <property type="entry name" value="Mur_ligase_cen"/>
</dbReference>